<evidence type="ECO:0000313" key="1">
    <source>
        <dbReference type="EMBL" id="VVC93097.1"/>
    </source>
</evidence>
<organism evidence="1 2">
    <name type="scientific">Leptidea sinapis</name>
    <dbReference type="NCBI Taxonomy" id="189913"/>
    <lineage>
        <taxon>Eukaryota</taxon>
        <taxon>Metazoa</taxon>
        <taxon>Ecdysozoa</taxon>
        <taxon>Arthropoda</taxon>
        <taxon>Hexapoda</taxon>
        <taxon>Insecta</taxon>
        <taxon>Pterygota</taxon>
        <taxon>Neoptera</taxon>
        <taxon>Endopterygota</taxon>
        <taxon>Lepidoptera</taxon>
        <taxon>Glossata</taxon>
        <taxon>Ditrysia</taxon>
        <taxon>Papilionoidea</taxon>
        <taxon>Pieridae</taxon>
        <taxon>Dismorphiinae</taxon>
        <taxon>Leptidea</taxon>
    </lineage>
</organism>
<evidence type="ECO:0000313" key="2">
    <source>
        <dbReference type="Proteomes" id="UP000324832"/>
    </source>
</evidence>
<keyword evidence="2" id="KW-1185">Reference proteome</keyword>
<reference evidence="1 2" key="1">
    <citation type="submission" date="2017-07" db="EMBL/GenBank/DDBJ databases">
        <authorList>
            <person name="Talla V."/>
            <person name="Backstrom N."/>
        </authorList>
    </citation>
    <scope>NUCLEOTIDE SEQUENCE [LARGE SCALE GENOMIC DNA]</scope>
</reference>
<dbReference type="Proteomes" id="UP000324832">
    <property type="component" value="Unassembled WGS sequence"/>
</dbReference>
<dbReference type="AlphaFoldDB" id="A0A5E4Q7X9"/>
<protein>
    <submittedName>
        <fullName evidence="1">Uncharacterized protein</fullName>
    </submittedName>
</protein>
<accession>A0A5E4Q7X9</accession>
<name>A0A5E4Q7X9_9NEOP</name>
<proteinExistence type="predicted"/>
<dbReference type="EMBL" id="FZQP02001515">
    <property type="protein sequence ID" value="VVC93097.1"/>
    <property type="molecule type" value="Genomic_DNA"/>
</dbReference>
<sequence length="84" mass="10083">MLLQHLRTEELRPPPCMLVPANPDPKGWWMYWRDWRSLERAAKRFRETKAWPLLAARAEHIPLLSLDEVAFEDIMQELCQNRGR</sequence>
<gene>
    <name evidence="1" type="ORF">LSINAPIS_LOCUS5360</name>
</gene>